<sequence>MVSFIKNSINYGLFILESEVVNNDDWKTDHDHIKEADWDLYTEGTEGIFLPYAGDIKHKPEFMFDIIDFFMGAGVDISQGEGHDLIMFNGRFGGASETIRNTKMANLLLLYAKHLKTDNEILYLGYRKKSEIWEPFVNTTPAIVYYLQGKLIDASYERAEDELYYNWRIVFRGVW</sequence>
<name>A0A0F9G1L0_9ZZZZ</name>
<organism evidence="1">
    <name type="scientific">marine sediment metagenome</name>
    <dbReference type="NCBI Taxonomy" id="412755"/>
    <lineage>
        <taxon>unclassified sequences</taxon>
        <taxon>metagenomes</taxon>
        <taxon>ecological metagenomes</taxon>
    </lineage>
</organism>
<reference evidence="1" key="1">
    <citation type="journal article" date="2015" name="Nature">
        <title>Complex archaea that bridge the gap between prokaryotes and eukaryotes.</title>
        <authorList>
            <person name="Spang A."/>
            <person name="Saw J.H."/>
            <person name="Jorgensen S.L."/>
            <person name="Zaremba-Niedzwiedzka K."/>
            <person name="Martijn J."/>
            <person name="Lind A.E."/>
            <person name="van Eijk R."/>
            <person name="Schleper C."/>
            <person name="Guy L."/>
            <person name="Ettema T.J."/>
        </authorList>
    </citation>
    <scope>NUCLEOTIDE SEQUENCE</scope>
</reference>
<dbReference type="EMBL" id="LAZR01028170">
    <property type="protein sequence ID" value="KKL63435.1"/>
    <property type="molecule type" value="Genomic_DNA"/>
</dbReference>
<accession>A0A0F9G1L0</accession>
<proteinExistence type="predicted"/>
<comment type="caution">
    <text evidence="1">The sequence shown here is derived from an EMBL/GenBank/DDBJ whole genome shotgun (WGS) entry which is preliminary data.</text>
</comment>
<dbReference type="AlphaFoldDB" id="A0A0F9G1L0"/>
<gene>
    <name evidence="1" type="ORF">LCGC14_2175130</name>
</gene>
<protein>
    <submittedName>
        <fullName evidence="1">Uncharacterized protein</fullName>
    </submittedName>
</protein>
<evidence type="ECO:0000313" key="1">
    <source>
        <dbReference type="EMBL" id="KKL63435.1"/>
    </source>
</evidence>